<dbReference type="Gene3D" id="3.40.50.1860">
    <property type="match status" value="2"/>
</dbReference>
<feature type="binding site" evidence="8">
    <location>
        <begin position="77"/>
        <end position="78"/>
    </location>
    <ligand>
        <name>substrate</name>
    </ligand>
</feature>
<evidence type="ECO:0000256" key="7">
    <source>
        <dbReference type="ARBA" id="ARBA00070053"/>
    </source>
</evidence>
<proteinExistence type="inferred from homology"/>
<dbReference type="Proteomes" id="UP000886724">
    <property type="component" value="Unassembled WGS sequence"/>
</dbReference>
<accession>A0A9D1XLY5</accession>
<dbReference type="HAMAP" id="MF_00258">
    <property type="entry name" value="Glu_racemase"/>
    <property type="match status" value="1"/>
</dbReference>
<dbReference type="GO" id="GO:0008881">
    <property type="term" value="F:glutamate racemase activity"/>
    <property type="evidence" value="ECO:0007669"/>
    <property type="project" value="UniProtKB-UniRule"/>
</dbReference>
<dbReference type="InterPro" id="IPR001920">
    <property type="entry name" value="Asp/Glu_race"/>
</dbReference>
<feature type="binding site" evidence="8">
    <location>
        <begin position="187"/>
        <end position="188"/>
    </location>
    <ligand>
        <name>substrate</name>
    </ligand>
</feature>
<comment type="function">
    <text evidence="8">Provides the (R)-glutamate required for cell wall biosynthesis.</text>
</comment>
<dbReference type="PANTHER" id="PTHR21198:SF3">
    <property type="entry name" value="GLUTAMATE RACEMASE"/>
    <property type="match status" value="1"/>
</dbReference>
<evidence type="ECO:0000313" key="10">
    <source>
        <dbReference type="Proteomes" id="UP000886724"/>
    </source>
</evidence>
<evidence type="ECO:0000256" key="8">
    <source>
        <dbReference type="HAMAP-Rule" id="MF_00258"/>
    </source>
</evidence>
<keyword evidence="4 8" id="KW-0573">Peptidoglycan synthesis</keyword>
<comment type="caution">
    <text evidence="9">The sequence shown here is derived from an EMBL/GenBank/DDBJ whole genome shotgun (WGS) entry which is preliminary data.</text>
</comment>
<comment type="similarity">
    <text evidence="8">Belongs to the aspartate/glutamate racemases family.</text>
</comment>
<evidence type="ECO:0000256" key="4">
    <source>
        <dbReference type="ARBA" id="ARBA00022984"/>
    </source>
</evidence>
<dbReference type="FunFam" id="3.40.50.1860:FF:000002">
    <property type="entry name" value="Glutamate racemase"/>
    <property type="match status" value="1"/>
</dbReference>
<gene>
    <name evidence="8 9" type="primary">murI</name>
    <name evidence="9" type="ORF">H9980_05960</name>
</gene>
<dbReference type="InterPro" id="IPR033134">
    <property type="entry name" value="Asp/Glu_racemase_AS_2"/>
</dbReference>
<feature type="active site" description="Proton donor/acceptor" evidence="8">
    <location>
        <position position="76"/>
    </location>
</feature>
<dbReference type="InterPro" id="IPR018187">
    <property type="entry name" value="Asp/Glu_racemase_AS_1"/>
</dbReference>
<keyword evidence="3 8" id="KW-0133">Cell shape</keyword>
<keyword evidence="6 8" id="KW-0961">Cell wall biogenesis/degradation</keyword>
<reference evidence="9" key="2">
    <citation type="submission" date="2021-04" db="EMBL/GenBank/DDBJ databases">
        <authorList>
            <person name="Gilroy R."/>
        </authorList>
    </citation>
    <scope>NUCLEOTIDE SEQUENCE</scope>
    <source>
        <strain evidence="9">ChiGjej1B1-14440</strain>
    </source>
</reference>
<feature type="binding site" evidence="8">
    <location>
        <begin position="13"/>
        <end position="14"/>
    </location>
    <ligand>
        <name>substrate</name>
    </ligand>
</feature>
<dbReference type="InterPro" id="IPR004391">
    <property type="entry name" value="Glu_race"/>
</dbReference>
<dbReference type="AlphaFoldDB" id="A0A9D1XLY5"/>
<dbReference type="PROSITE" id="PS00924">
    <property type="entry name" value="ASP_GLU_RACEMASE_2"/>
    <property type="match status" value="1"/>
</dbReference>
<keyword evidence="5 8" id="KW-0413">Isomerase</keyword>
<evidence type="ECO:0000256" key="6">
    <source>
        <dbReference type="ARBA" id="ARBA00023316"/>
    </source>
</evidence>
<dbReference type="EC" id="5.1.1.3" evidence="2 8"/>
<evidence type="ECO:0000256" key="5">
    <source>
        <dbReference type="ARBA" id="ARBA00023235"/>
    </source>
</evidence>
<dbReference type="SUPFAM" id="SSF53681">
    <property type="entry name" value="Aspartate/glutamate racemase"/>
    <property type="match status" value="2"/>
</dbReference>
<reference evidence="9" key="1">
    <citation type="journal article" date="2021" name="PeerJ">
        <title>Extensive microbial diversity within the chicken gut microbiome revealed by metagenomics and culture.</title>
        <authorList>
            <person name="Gilroy R."/>
            <person name="Ravi A."/>
            <person name="Getino M."/>
            <person name="Pursley I."/>
            <person name="Horton D.L."/>
            <person name="Alikhan N.F."/>
            <person name="Baker D."/>
            <person name="Gharbi K."/>
            <person name="Hall N."/>
            <person name="Watson M."/>
            <person name="Adriaenssens E.M."/>
            <person name="Foster-Nyarko E."/>
            <person name="Jarju S."/>
            <person name="Secka A."/>
            <person name="Antonio M."/>
            <person name="Oren A."/>
            <person name="Chaudhuri R.R."/>
            <person name="La Ragione R."/>
            <person name="Hildebrand F."/>
            <person name="Pallen M.J."/>
        </authorList>
    </citation>
    <scope>NUCLEOTIDE SEQUENCE</scope>
    <source>
        <strain evidence="9">ChiGjej1B1-14440</strain>
    </source>
</reference>
<evidence type="ECO:0000256" key="3">
    <source>
        <dbReference type="ARBA" id="ARBA00022960"/>
    </source>
</evidence>
<dbReference type="EMBL" id="DXET01000135">
    <property type="protein sequence ID" value="HIX81501.1"/>
    <property type="molecule type" value="Genomic_DNA"/>
</dbReference>
<dbReference type="GO" id="GO:0008360">
    <property type="term" value="P:regulation of cell shape"/>
    <property type="evidence" value="ECO:0007669"/>
    <property type="project" value="UniProtKB-KW"/>
</dbReference>
<dbReference type="PANTHER" id="PTHR21198">
    <property type="entry name" value="GLUTAMATE RACEMASE"/>
    <property type="match status" value="1"/>
</dbReference>
<feature type="binding site" evidence="8">
    <location>
        <begin position="45"/>
        <end position="46"/>
    </location>
    <ligand>
        <name>substrate</name>
    </ligand>
</feature>
<comment type="pathway">
    <text evidence="8">Cell wall biogenesis; peptidoglycan biosynthesis.</text>
</comment>
<name>A0A9D1XLY5_9FIRM</name>
<dbReference type="GO" id="GO:0071555">
    <property type="term" value="P:cell wall organization"/>
    <property type="evidence" value="ECO:0007669"/>
    <property type="project" value="UniProtKB-KW"/>
</dbReference>
<organism evidence="9 10">
    <name type="scientific">Candidatus Erysipelatoclostridium merdavium</name>
    <dbReference type="NCBI Taxonomy" id="2838566"/>
    <lineage>
        <taxon>Bacteria</taxon>
        <taxon>Bacillati</taxon>
        <taxon>Bacillota</taxon>
        <taxon>Erysipelotrichia</taxon>
        <taxon>Erysipelotrichales</taxon>
        <taxon>Erysipelotrichales incertae sedis</taxon>
    </lineage>
</organism>
<sequence>MLNKYKDYIGVFDSGVGGISVLKELTKILPNENFIFFGDSANAPYGEKSTEEVSALVTRIADDLVNQGVKAIVVACNTATSVAISQLRATYPNIPIIGMEPAIKLAAMEQPHHNILVMATPVTLRLDKYQQLSNKLQEISKFIPVACTGLAKRIEQGNLDDDDMYQLLNDLLSQYIGKIDCVVLGCTHYPFIKKQIRKVLGDVPFYDGNHGTVMELKRRLEINGLLTNNHNNGIIEFQSSKNNVEELQLYKWFYNQEI</sequence>
<evidence type="ECO:0000256" key="1">
    <source>
        <dbReference type="ARBA" id="ARBA00001602"/>
    </source>
</evidence>
<evidence type="ECO:0000256" key="2">
    <source>
        <dbReference type="ARBA" id="ARBA00013090"/>
    </source>
</evidence>
<comment type="catalytic activity">
    <reaction evidence="1 8">
        <text>L-glutamate = D-glutamate</text>
        <dbReference type="Rhea" id="RHEA:12813"/>
        <dbReference type="ChEBI" id="CHEBI:29985"/>
        <dbReference type="ChEBI" id="CHEBI:29986"/>
        <dbReference type="EC" id="5.1.1.3"/>
    </reaction>
</comment>
<dbReference type="InterPro" id="IPR015942">
    <property type="entry name" value="Asp/Glu/hydantoin_racemase"/>
</dbReference>
<evidence type="ECO:0000313" key="9">
    <source>
        <dbReference type="EMBL" id="HIX81501.1"/>
    </source>
</evidence>
<dbReference type="PROSITE" id="PS00923">
    <property type="entry name" value="ASP_GLU_RACEMASE_1"/>
    <property type="match status" value="1"/>
</dbReference>
<dbReference type="NCBIfam" id="TIGR00067">
    <property type="entry name" value="glut_race"/>
    <property type="match status" value="1"/>
</dbReference>
<feature type="active site" description="Proton donor/acceptor" evidence="8">
    <location>
        <position position="186"/>
    </location>
</feature>
<protein>
    <recommendedName>
        <fullName evidence="7 8">Glutamate racemase</fullName>
        <ecNumber evidence="2 8">5.1.1.3</ecNumber>
    </recommendedName>
</protein>
<dbReference type="Pfam" id="PF01177">
    <property type="entry name" value="Asp_Glu_race"/>
    <property type="match status" value="1"/>
</dbReference>
<dbReference type="GO" id="GO:0009252">
    <property type="term" value="P:peptidoglycan biosynthetic process"/>
    <property type="evidence" value="ECO:0007669"/>
    <property type="project" value="UniProtKB-UniRule"/>
</dbReference>